<evidence type="ECO:0000313" key="2">
    <source>
        <dbReference type="EMBL" id="KAF1953525.1"/>
    </source>
</evidence>
<dbReference type="EMBL" id="ML977003">
    <property type="protein sequence ID" value="KAF1953525.1"/>
    <property type="molecule type" value="Genomic_DNA"/>
</dbReference>
<feature type="domain" description="AAA+ ATPase" evidence="1">
    <location>
        <begin position="86"/>
        <end position="211"/>
    </location>
</feature>
<dbReference type="InterPro" id="IPR003593">
    <property type="entry name" value="AAA+_ATPase"/>
</dbReference>
<dbReference type="AlphaFoldDB" id="A0A6A5TLC0"/>
<sequence>EAVIDSFNVSKDQFELLFSALIPAFVLKEKEWLWLLSDELNDVRWNTVAFESLRLEPQTNDLVQALVKGHKIKSNVFDDVMPGKGLGLIFLLHGYPGLGKTLTAESVADYLERPLYSISGGELSTDVTILEERLNETFDLLKRWNAVSLLDEADVLLCKRNSAEMDRNAIVAVFLRKIEYFQGVSFLTTNRKEDYDDAFKSRIHVMISYPDLSEGAQSTIWKKLISANSELKVDDSWTEDVFSALGRLKLNDRTIKNIMRTAVAYVHANDEALGARHVLAIVSTELKEVGDLNKVAMTPHERWKKR</sequence>
<protein>
    <submittedName>
        <fullName evidence="2">AAA family ATPase</fullName>
    </submittedName>
</protein>
<dbReference type="Gene3D" id="3.40.50.300">
    <property type="entry name" value="P-loop containing nucleotide triphosphate hydrolases"/>
    <property type="match status" value="1"/>
</dbReference>
<feature type="non-terminal residue" evidence="2">
    <location>
        <position position="1"/>
    </location>
</feature>
<evidence type="ECO:0000313" key="3">
    <source>
        <dbReference type="Proteomes" id="UP000800035"/>
    </source>
</evidence>
<dbReference type="PANTHER" id="PTHR46411:SF2">
    <property type="entry name" value="AAA+ ATPASE DOMAIN-CONTAINING PROTEIN"/>
    <property type="match status" value="1"/>
</dbReference>
<dbReference type="OrthoDB" id="10042665at2759"/>
<dbReference type="InterPro" id="IPR027417">
    <property type="entry name" value="P-loop_NTPase"/>
</dbReference>
<dbReference type="GO" id="GO:0005524">
    <property type="term" value="F:ATP binding"/>
    <property type="evidence" value="ECO:0007669"/>
    <property type="project" value="InterPro"/>
</dbReference>
<dbReference type="SMART" id="SM00382">
    <property type="entry name" value="AAA"/>
    <property type="match status" value="1"/>
</dbReference>
<evidence type="ECO:0000259" key="1">
    <source>
        <dbReference type="SMART" id="SM00382"/>
    </source>
</evidence>
<name>A0A6A5TLC0_9PLEO</name>
<dbReference type="SUPFAM" id="SSF52540">
    <property type="entry name" value="P-loop containing nucleoside triphosphate hydrolases"/>
    <property type="match status" value="1"/>
</dbReference>
<dbReference type="InterPro" id="IPR003959">
    <property type="entry name" value="ATPase_AAA_core"/>
</dbReference>
<dbReference type="PANTHER" id="PTHR46411">
    <property type="entry name" value="FAMILY ATPASE, PUTATIVE-RELATED"/>
    <property type="match status" value="1"/>
</dbReference>
<gene>
    <name evidence="2" type="ORF">CC80DRAFT_568950</name>
</gene>
<organism evidence="2 3">
    <name type="scientific">Byssothecium circinans</name>
    <dbReference type="NCBI Taxonomy" id="147558"/>
    <lineage>
        <taxon>Eukaryota</taxon>
        <taxon>Fungi</taxon>
        <taxon>Dikarya</taxon>
        <taxon>Ascomycota</taxon>
        <taxon>Pezizomycotina</taxon>
        <taxon>Dothideomycetes</taxon>
        <taxon>Pleosporomycetidae</taxon>
        <taxon>Pleosporales</taxon>
        <taxon>Massarineae</taxon>
        <taxon>Massarinaceae</taxon>
        <taxon>Byssothecium</taxon>
    </lineage>
</organism>
<dbReference type="Proteomes" id="UP000800035">
    <property type="component" value="Unassembled WGS sequence"/>
</dbReference>
<proteinExistence type="predicted"/>
<accession>A0A6A5TLC0</accession>
<keyword evidence="3" id="KW-1185">Reference proteome</keyword>
<dbReference type="GO" id="GO:0016887">
    <property type="term" value="F:ATP hydrolysis activity"/>
    <property type="evidence" value="ECO:0007669"/>
    <property type="project" value="InterPro"/>
</dbReference>
<dbReference type="Pfam" id="PF00004">
    <property type="entry name" value="AAA"/>
    <property type="match status" value="1"/>
</dbReference>
<reference evidence="2" key="1">
    <citation type="journal article" date="2020" name="Stud. Mycol.">
        <title>101 Dothideomycetes genomes: a test case for predicting lifestyles and emergence of pathogens.</title>
        <authorList>
            <person name="Haridas S."/>
            <person name="Albert R."/>
            <person name="Binder M."/>
            <person name="Bloem J."/>
            <person name="Labutti K."/>
            <person name="Salamov A."/>
            <person name="Andreopoulos B."/>
            <person name="Baker S."/>
            <person name="Barry K."/>
            <person name="Bills G."/>
            <person name="Bluhm B."/>
            <person name="Cannon C."/>
            <person name="Castanera R."/>
            <person name="Culley D."/>
            <person name="Daum C."/>
            <person name="Ezra D."/>
            <person name="Gonzalez J."/>
            <person name="Henrissat B."/>
            <person name="Kuo A."/>
            <person name="Liang C."/>
            <person name="Lipzen A."/>
            <person name="Lutzoni F."/>
            <person name="Magnuson J."/>
            <person name="Mondo S."/>
            <person name="Nolan M."/>
            <person name="Ohm R."/>
            <person name="Pangilinan J."/>
            <person name="Park H.-J."/>
            <person name="Ramirez L."/>
            <person name="Alfaro M."/>
            <person name="Sun H."/>
            <person name="Tritt A."/>
            <person name="Yoshinaga Y."/>
            <person name="Zwiers L.-H."/>
            <person name="Turgeon B."/>
            <person name="Goodwin S."/>
            <person name="Spatafora J."/>
            <person name="Crous P."/>
            <person name="Grigoriev I."/>
        </authorList>
    </citation>
    <scope>NUCLEOTIDE SEQUENCE</scope>
    <source>
        <strain evidence="2">CBS 675.92</strain>
    </source>
</reference>